<dbReference type="InterPro" id="IPR016024">
    <property type="entry name" value="ARM-type_fold"/>
</dbReference>
<feature type="transmembrane region" description="Helical" evidence="6">
    <location>
        <begin position="444"/>
        <end position="464"/>
    </location>
</feature>
<evidence type="ECO:0000256" key="5">
    <source>
        <dbReference type="SAM" id="MobiDB-lite"/>
    </source>
</evidence>
<dbReference type="GO" id="GO:0016020">
    <property type="term" value="C:membrane"/>
    <property type="evidence" value="ECO:0007669"/>
    <property type="project" value="UniProtKB-SubCell"/>
</dbReference>
<evidence type="ECO:0000256" key="1">
    <source>
        <dbReference type="ARBA" id="ARBA00004141"/>
    </source>
</evidence>
<feature type="transmembrane region" description="Helical" evidence="6">
    <location>
        <begin position="88"/>
        <end position="111"/>
    </location>
</feature>
<keyword evidence="4 6" id="KW-0472">Membrane</keyword>
<dbReference type="Pfam" id="PF21245">
    <property type="entry name" value="PI4KB-PIK1_PIK"/>
    <property type="match status" value="1"/>
</dbReference>
<feature type="transmembrane region" description="Helical" evidence="6">
    <location>
        <begin position="163"/>
        <end position="181"/>
    </location>
</feature>
<dbReference type="EMBL" id="JH793018">
    <property type="protein sequence ID" value="ELQ38005.1"/>
    <property type="molecule type" value="Genomic_DNA"/>
</dbReference>
<evidence type="ECO:0000259" key="7">
    <source>
        <dbReference type="Pfam" id="PF21245"/>
    </source>
</evidence>
<feature type="region of interest" description="Disordered" evidence="5">
    <location>
        <begin position="1"/>
        <end position="22"/>
    </location>
</feature>
<keyword evidence="2 6" id="KW-0812">Transmembrane</keyword>
<dbReference type="GO" id="GO:0015179">
    <property type="term" value="F:L-amino acid transmembrane transporter activity"/>
    <property type="evidence" value="ECO:0007669"/>
    <property type="project" value="TreeGrafter"/>
</dbReference>
<feature type="domain" description="PI4KB/PIK1 accessory" evidence="7">
    <location>
        <begin position="643"/>
        <end position="710"/>
    </location>
</feature>
<reference evidence="8" key="1">
    <citation type="journal article" date="2012" name="PLoS Genet.">
        <title>Comparative analysis of the genomes of two field isolates of the rice blast fungus Magnaporthe oryzae.</title>
        <authorList>
            <person name="Xue M."/>
            <person name="Yang J."/>
            <person name="Li Z."/>
            <person name="Hu S."/>
            <person name="Yao N."/>
            <person name="Dean R.A."/>
            <person name="Zhao W."/>
            <person name="Shen M."/>
            <person name="Zhang H."/>
            <person name="Li C."/>
            <person name="Liu L."/>
            <person name="Cao L."/>
            <person name="Xu X."/>
            <person name="Xing Y."/>
            <person name="Hsiang T."/>
            <person name="Zhang Z."/>
            <person name="Xu J.R."/>
            <person name="Peng Y.L."/>
        </authorList>
    </citation>
    <scope>NUCLEOTIDE SEQUENCE</scope>
    <source>
        <strain evidence="8">Y34</strain>
    </source>
</reference>
<dbReference type="SUPFAM" id="SSF48371">
    <property type="entry name" value="ARM repeat"/>
    <property type="match status" value="1"/>
</dbReference>
<feature type="transmembrane region" description="Helical" evidence="6">
    <location>
        <begin position="412"/>
        <end position="432"/>
    </location>
</feature>
<dbReference type="PANTHER" id="PTHR11785:SF382">
    <property type="entry name" value="LOW-AFFINITY METHIONINE PERMEASE"/>
    <property type="match status" value="1"/>
</dbReference>
<dbReference type="Proteomes" id="UP000011086">
    <property type="component" value="Unassembled WGS sequence"/>
</dbReference>
<feature type="transmembrane region" description="Helical" evidence="6">
    <location>
        <begin position="476"/>
        <end position="498"/>
    </location>
</feature>
<dbReference type="Pfam" id="PF13520">
    <property type="entry name" value="AA_permease_2"/>
    <property type="match status" value="1"/>
</dbReference>
<feature type="transmembrane region" description="Helical" evidence="6">
    <location>
        <begin position="279"/>
        <end position="302"/>
    </location>
</feature>
<organism evidence="8">
    <name type="scientific">Pyricularia oryzae (strain Y34)</name>
    <name type="common">Rice blast fungus</name>
    <name type="synonym">Magnaporthe oryzae</name>
    <dbReference type="NCBI Taxonomy" id="1143189"/>
    <lineage>
        <taxon>Eukaryota</taxon>
        <taxon>Fungi</taxon>
        <taxon>Dikarya</taxon>
        <taxon>Ascomycota</taxon>
        <taxon>Pezizomycotina</taxon>
        <taxon>Sordariomycetes</taxon>
        <taxon>Sordariomycetidae</taxon>
        <taxon>Magnaporthales</taxon>
        <taxon>Pyriculariaceae</taxon>
        <taxon>Pyricularia</taxon>
    </lineage>
</organism>
<dbReference type="InterPro" id="IPR002293">
    <property type="entry name" value="AA/rel_permease1"/>
</dbReference>
<protein>
    <submittedName>
        <fullName evidence="8">High-affinity methionine permease</fullName>
    </submittedName>
</protein>
<dbReference type="InterPro" id="IPR049160">
    <property type="entry name" value="PI4KB-PIK1_PIK"/>
</dbReference>
<evidence type="ECO:0000256" key="3">
    <source>
        <dbReference type="ARBA" id="ARBA00022989"/>
    </source>
</evidence>
<dbReference type="PANTHER" id="PTHR11785">
    <property type="entry name" value="AMINO ACID TRANSPORTER"/>
    <property type="match status" value="1"/>
</dbReference>
<gene>
    <name evidence="8" type="ORF">OOU_Y34scaffold00559g33</name>
</gene>
<dbReference type="Gene3D" id="1.20.1740.10">
    <property type="entry name" value="Amino acid/polyamine transporter I"/>
    <property type="match status" value="1"/>
</dbReference>
<name>A0AA97NXB2_PYRO3</name>
<feature type="transmembrane region" description="Helical" evidence="6">
    <location>
        <begin position="380"/>
        <end position="400"/>
    </location>
</feature>
<evidence type="ECO:0000256" key="2">
    <source>
        <dbReference type="ARBA" id="ARBA00022692"/>
    </source>
</evidence>
<sequence length="746" mass="82582">MQEPTIYRAPVTSADPGDQPTSDEITGYQNMTVIDSAPEKSDDGYRDFVIPEDRKLGVFSTTLLIINRVVGTGIYSTPSAIITNTDNVGATLLFWVLGGMMTFALFVYLEFGTALPRSGGEKVYFVLFAVSTGNTISFASYIFKAALGDTASIENGATSDVRTRSIAVGAITLVCLIHAFLPKTGIWLSNILGCFKLVLLLLVVCAGFAALNGHIANPALRPDNFSTFQGQGTIMKAPDTKAAGSYAIALLQVLYAYSGWENANYVLTEVRDAPRTLKIAAPMAIASVTLLYVLANIAFFAAMSKQQIADSKVIVAAAFFENVWGEGTFTKRVVPIFIALSALGNVFAQSFAMPRVKQELAKEGILPFSRVFASDWPFKAPSGAILLHWIFTVVFILGSVTSDSYTFVTNVFIYTGNWIKLLIGVGLLYLTFKVSEGWREQRTTFRSYPLLTIFWIISLLYSVGAPFAPNRMIDAVPFWVVPTLGTSMLAIGVAYWMVWANLMPLIGFQIQHEVIQLPDGSERVKYVHVPRQRVPRLRRSRVTYGFVYLAYCTLKNNEATSFPPIAGSVGSDPGGPPFLPPTPPPPSWAFHLSAEARRPYTHPDCSSRFPKKSFDTQITSVMSWDLLQRFFDSDVFNSNPFLSVSYLSRYADHVGIHYVLCNKLRQFPYEDIEFFLPQLCHLIISVDNESMALEEFLLDLCEESVTAALLVRFARYPSEEAAKPPLDITIIRPPINWRPPAGIQYD</sequence>
<evidence type="ECO:0000256" key="6">
    <source>
        <dbReference type="SAM" id="Phobius"/>
    </source>
</evidence>
<keyword evidence="3 6" id="KW-1133">Transmembrane helix</keyword>
<proteinExistence type="predicted"/>
<accession>A0AA97NXB2</accession>
<dbReference type="InterPro" id="IPR050598">
    <property type="entry name" value="AminoAcid_Transporter"/>
</dbReference>
<feature type="transmembrane region" description="Helical" evidence="6">
    <location>
        <begin position="123"/>
        <end position="143"/>
    </location>
</feature>
<comment type="subcellular location">
    <subcellularLocation>
        <location evidence="1">Membrane</location>
        <topology evidence="1">Multi-pass membrane protein</topology>
    </subcellularLocation>
</comment>
<feature type="transmembrane region" description="Helical" evidence="6">
    <location>
        <begin position="193"/>
        <end position="215"/>
    </location>
</feature>
<dbReference type="AlphaFoldDB" id="A0AA97NXB2"/>
<evidence type="ECO:0000313" key="8">
    <source>
        <dbReference type="EMBL" id="ELQ38005.1"/>
    </source>
</evidence>
<evidence type="ECO:0000256" key="4">
    <source>
        <dbReference type="ARBA" id="ARBA00023136"/>
    </source>
</evidence>